<keyword evidence="4" id="KW-1185">Reference proteome</keyword>
<dbReference type="InterPro" id="IPR012337">
    <property type="entry name" value="RNaseH-like_sf"/>
</dbReference>
<dbReference type="SUPFAM" id="SSF53098">
    <property type="entry name" value="Ribonuclease H-like"/>
    <property type="match status" value="1"/>
</dbReference>
<protein>
    <submittedName>
        <fullName evidence="3">BchH protein</fullName>
    </submittedName>
</protein>
<dbReference type="SUPFAM" id="SSF47113">
    <property type="entry name" value="Histone-fold"/>
    <property type="match status" value="1"/>
</dbReference>
<comment type="caution">
    <text evidence="3">The sequence shown here is derived from an EMBL/GenBank/DDBJ whole genome shotgun (WGS) entry which is preliminary data.</text>
</comment>
<feature type="region of interest" description="Disordered" evidence="1">
    <location>
        <begin position="642"/>
        <end position="719"/>
    </location>
</feature>
<dbReference type="Proteomes" id="UP000604046">
    <property type="component" value="Unassembled WGS sequence"/>
</dbReference>
<proteinExistence type="predicted"/>
<dbReference type="EMBL" id="CAJNDS010000891">
    <property type="protein sequence ID" value="CAE7239717.1"/>
    <property type="molecule type" value="Genomic_DNA"/>
</dbReference>
<accession>A0A812L6I1</accession>
<reference evidence="3" key="1">
    <citation type="submission" date="2021-02" db="EMBL/GenBank/DDBJ databases">
        <authorList>
            <person name="Dougan E. K."/>
            <person name="Rhodes N."/>
            <person name="Thang M."/>
            <person name="Chan C."/>
        </authorList>
    </citation>
    <scope>NUCLEOTIDE SEQUENCE</scope>
</reference>
<dbReference type="AlphaFoldDB" id="A0A812L6I1"/>
<dbReference type="InterPro" id="IPR009072">
    <property type="entry name" value="Histone-fold"/>
</dbReference>
<dbReference type="PANTHER" id="PTHR44119">
    <property type="entry name" value="MAGNESIUM-CHELATASE SUBUNIT CHLH, CHLOROPLASTIC"/>
    <property type="match status" value="1"/>
</dbReference>
<sequence length="933" mass="105294">MLSYLKRSFGYLKHVVGCGEERFLRSEDMSAVPKDTDHTAEYVEAIFSQVDGHPAPSVPVNLVAAVVMDSPNVNKAAMKVLAEKYPSIAFLPCAFHALDNFFGKLVKNVELLDRARHCAKRLTKFASSKSRVRAALQRLAAKQARRRSRAAGKKCHAVFYVTVRKSRHYPVMRQVKRAYQMNLPAFLYFRTDEAKNVCAPFKHWEAVHRIAVRSRAAFVQLAKFFLAILKPVMRKLRLVDAASATLPHLLLHLIDLRHDLIAAFQNMGYSYRLMRAKDDVDIEEALKQDLKKMVGLYNDMAKALMSNWTVAAFLADPFHVIKYREEVRERGTMRLEAGFDPTKNMPSGLDDAKCFRSLAFHAERAMLDIIPRIFQEKPRQKQARAQLRSYMTQTGSFCPRKLASWWDDAGFDFMANPKRSRPIPLHQLWCAHDLDAPELCHIMLRLAGEIADQEIKTEQKSGKHAIPGKHFRNLVRAILACLCEENGLEWNDLTIKMKGMAALQTAAEAAMIEIIAAAEKLANHRGASSVCRVDLVQLRHLADGMSASAIQLLQCAADRHRVIELYQAKFAVMHRAPSSRRQRVLKQRKFLSGLQKINGLVKFTTGNVLQNNFSWDARVASAVICDKYRKLAACGKKRKHCDTRAGHWDDEDWNMEADSDKEDLSDDADARPMEAGLDFEADPVPDAPSLGSASSASTSSSSSAEQAQNRNERVVAGNWENEKELGETWASRNAFAFGRRQRGESRAGVLDKLLGTAGSLVQLTDSVEYGLTDIQEYYANSGAMVRRMSDLQEKKVEALVVDTTQREVMPRKLDSVLRMEYRTKLLNPKWAEAMVSQGSGGAFEVSQRMTALLGWGGTARFAEDWVWDQSAQRYVFDEDMARRLKESNPEAFRNVVSRLLEASARGLWDAKEDILERLKEIYEALDDELEGVA</sequence>
<dbReference type="OrthoDB" id="439785at2759"/>
<dbReference type="PANTHER" id="PTHR44119:SF1">
    <property type="entry name" value="MAGNESIUM-CHELATASE SUBUNIT CHLH, CHLOROPLASTIC"/>
    <property type="match status" value="1"/>
</dbReference>
<gene>
    <name evidence="3" type="primary">bchH</name>
    <name evidence="3" type="ORF">SNAT2548_LOCUS10668</name>
</gene>
<feature type="compositionally biased region" description="Acidic residues" evidence="1">
    <location>
        <begin position="649"/>
        <end position="667"/>
    </location>
</feature>
<feature type="compositionally biased region" description="Low complexity" evidence="1">
    <location>
        <begin position="692"/>
        <end position="704"/>
    </location>
</feature>
<evidence type="ECO:0000313" key="3">
    <source>
        <dbReference type="EMBL" id="CAE7239717.1"/>
    </source>
</evidence>
<dbReference type="GO" id="GO:0046982">
    <property type="term" value="F:protein heterodimerization activity"/>
    <property type="evidence" value="ECO:0007669"/>
    <property type="project" value="InterPro"/>
</dbReference>
<feature type="domain" description="CobN/magnesium chelatase" evidence="2">
    <location>
        <begin position="709"/>
        <end position="913"/>
    </location>
</feature>
<evidence type="ECO:0000259" key="2">
    <source>
        <dbReference type="Pfam" id="PF02514"/>
    </source>
</evidence>
<organism evidence="3 4">
    <name type="scientific">Symbiodinium natans</name>
    <dbReference type="NCBI Taxonomy" id="878477"/>
    <lineage>
        <taxon>Eukaryota</taxon>
        <taxon>Sar</taxon>
        <taxon>Alveolata</taxon>
        <taxon>Dinophyceae</taxon>
        <taxon>Suessiales</taxon>
        <taxon>Symbiodiniaceae</taxon>
        <taxon>Symbiodinium</taxon>
    </lineage>
</organism>
<dbReference type="Gene3D" id="1.10.20.10">
    <property type="entry name" value="Histone, subunit A"/>
    <property type="match status" value="1"/>
</dbReference>
<evidence type="ECO:0000256" key="1">
    <source>
        <dbReference type="SAM" id="MobiDB-lite"/>
    </source>
</evidence>
<evidence type="ECO:0000313" key="4">
    <source>
        <dbReference type="Proteomes" id="UP000604046"/>
    </source>
</evidence>
<name>A0A812L6I1_9DINO</name>
<dbReference type="Pfam" id="PF02514">
    <property type="entry name" value="CobN-Mg_chel"/>
    <property type="match status" value="1"/>
</dbReference>
<dbReference type="InterPro" id="IPR003672">
    <property type="entry name" value="CobN/Mg_chltase"/>
</dbReference>